<protein>
    <submittedName>
        <fullName evidence="2">Uncharacterized protein</fullName>
    </submittedName>
</protein>
<reference evidence="2" key="1">
    <citation type="submission" date="2019-10" db="EMBL/GenBank/DDBJ databases">
        <authorList>
            <person name="Zhang R."/>
            <person name="Pan Y."/>
            <person name="Wang J."/>
            <person name="Ma R."/>
            <person name="Yu S."/>
        </authorList>
    </citation>
    <scope>NUCLEOTIDE SEQUENCE</scope>
    <source>
        <strain evidence="2">LA-IB0</strain>
        <tissue evidence="2">Leaf</tissue>
    </source>
</reference>
<dbReference type="Proteomes" id="UP000826271">
    <property type="component" value="Unassembled WGS sequence"/>
</dbReference>
<proteinExistence type="predicted"/>
<dbReference type="EMBL" id="WHWC01000015">
    <property type="protein sequence ID" value="KAG8368574.1"/>
    <property type="molecule type" value="Genomic_DNA"/>
</dbReference>
<dbReference type="GO" id="GO:0005737">
    <property type="term" value="C:cytoplasm"/>
    <property type="evidence" value="ECO:0007669"/>
    <property type="project" value="InterPro"/>
</dbReference>
<dbReference type="InterPro" id="IPR029058">
    <property type="entry name" value="AB_hydrolase_fold"/>
</dbReference>
<evidence type="ECO:0000313" key="2">
    <source>
        <dbReference type="EMBL" id="KAG8368574.1"/>
    </source>
</evidence>
<keyword evidence="3" id="KW-1185">Reference proteome</keyword>
<accession>A0AAV6WER6</accession>
<evidence type="ECO:0000313" key="3">
    <source>
        <dbReference type="Proteomes" id="UP000826271"/>
    </source>
</evidence>
<dbReference type="Gene3D" id="3.40.50.1820">
    <property type="entry name" value="alpha/beta hydrolase"/>
    <property type="match status" value="1"/>
</dbReference>
<dbReference type="GO" id="GO:0006508">
    <property type="term" value="P:proteolysis"/>
    <property type="evidence" value="ECO:0007669"/>
    <property type="project" value="InterPro"/>
</dbReference>
<dbReference type="PANTHER" id="PTHR43722:SF1">
    <property type="entry name" value="PROLINE IMINOPEPTIDASE"/>
    <property type="match status" value="1"/>
</dbReference>
<gene>
    <name evidence="2" type="ORF">BUALT_Bualt15G0059700</name>
</gene>
<dbReference type="AlphaFoldDB" id="A0AAV6WER6"/>
<dbReference type="PANTHER" id="PTHR43722">
    <property type="entry name" value="PROLINE IMINOPEPTIDASE"/>
    <property type="match status" value="1"/>
</dbReference>
<sequence>MATTGNHLGPSTSRSELSTTGNHFPTSDFGSKSGRRNLFLRSRIHNLEYYNSDQQLNSESMGTNTMFPEVDKNLYSEIEPYDTGFLKVSDIHSIYYEQSGNPDGNVSFRCLSTLKCLCIVCINS</sequence>
<evidence type="ECO:0000256" key="1">
    <source>
        <dbReference type="SAM" id="MobiDB-lite"/>
    </source>
</evidence>
<name>A0AAV6WER6_9LAMI</name>
<dbReference type="GO" id="GO:0004177">
    <property type="term" value="F:aminopeptidase activity"/>
    <property type="evidence" value="ECO:0007669"/>
    <property type="project" value="UniProtKB-EC"/>
</dbReference>
<dbReference type="InterPro" id="IPR005944">
    <property type="entry name" value="Pro_iminopeptidase"/>
</dbReference>
<comment type="caution">
    <text evidence="2">The sequence shown here is derived from an EMBL/GenBank/DDBJ whole genome shotgun (WGS) entry which is preliminary data.</text>
</comment>
<feature type="region of interest" description="Disordered" evidence="1">
    <location>
        <begin position="1"/>
        <end position="34"/>
    </location>
</feature>
<feature type="compositionally biased region" description="Polar residues" evidence="1">
    <location>
        <begin position="1"/>
        <end position="30"/>
    </location>
</feature>
<organism evidence="2 3">
    <name type="scientific">Buddleja alternifolia</name>
    <dbReference type="NCBI Taxonomy" id="168488"/>
    <lineage>
        <taxon>Eukaryota</taxon>
        <taxon>Viridiplantae</taxon>
        <taxon>Streptophyta</taxon>
        <taxon>Embryophyta</taxon>
        <taxon>Tracheophyta</taxon>
        <taxon>Spermatophyta</taxon>
        <taxon>Magnoliopsida</taxon>
        <taxon>eudicotyledons</taxon>
        <taxon>Gunneridae</taxon>
        <taxon>Pentapetalae</taxon>
        <taxon>asterids</taxon>
        <taxon>lamiids</taxon>
        <taxon>Lamiales</taxon>
        <taxon>Scrophulariaceae</taxon>
        <taxon>Buddlejeae</taxon>
        <taxon>Buddleja</taxon>
    </lineage>
</organism>